<evidence type="ECO:0000259" key="7">
    <source>
        <dbReference type="Pfam" id="PF16198"/>
    </source>
</evidence>
<evidence type="ECO:0000256" key="2">
    <source>
        <dbReference type="ARBA" id="ARBA00005642"/>
    </source>
</evidence>
<feature type="active site" description="Nucleophile" evidence="5">
    <location>
        <position position="47"/>
    </location>
</feature>
<protein>
    <recommendedName>
        <fullName evidence="5">tRNA pseudouridine synthase B</fullName>
        <ecNumber evidence="5">5.4.99.25</ecNumber>
    </recommendedName>
    <alternativeName>
        <fullName evidence="5">tRNA pseudouridine(55) synthase</fullName>
        <shortName evidence="5">Psi55 synthase</shortName>
    </alternativeName>
    <alternativeName>
        <fullName evidence="5">tRNA pseudouridylate synthase</fullName>
    </alternativeName>
    <alternativeName>
        <fullName evidence="5">tRNA-uridine isomerase</fullName>
    </alternativeName>
</protein>
<feature type="domain" description="tRNA pseudouridylate synthase B C-terminal" evidence="7">
    <location>
        <begin position="181"/>
        <end position="239"/>
    </location>
</feature>
<dbReference type="CDD" id="cd02573">
    <property type="entry name" value="PseudoU_synth_EcTruB"/>
    <property type="match status" value="1"/>
</dbReference>
<organism evidence="8 9">
    <name type="scientific">Caulobacter ginsengisoli</name>
    <dbReference type="NCBI Taxonomy" id="400775"/>
    <lineage>
        <taxon>Bacteria</taxon>
        <taxon>Pseudomonadati</taxon>
        <taxon>Pseudomonadota</taxon>
        <taxon>Alphaproteobacteria</taxon>
        <taxon>Caulobacterales</taxon>
        <taxon>Caulobacteraceae</taxon>
        <taxon>Caulobacter</taxon>
    </lineage>
</organism>
<dbReference type="InterPro" id="IPR020103">
    <property type="entry name" value="PsdUridine_synth_cat_dom_sf"/>
</dbReference>
<dbReference type="EC" id="5.4.99.25" evidence="5"/>
<dbReference type="Proteomes" id="UP001228905">
    <property type="component" value="Unassembled WGS sequence"/>
</dbReference>
<dbReference type="EMBL" id="JAUSVS010000006">
    <property type="protein sequence ID" value="MDQ0465222.1"/>
    <property type="molecule type" value="Genomic_DNA"/>
</dbReference>
<evidence type="ECO:0000313" key="9">
    <source>
        <dbReference type="Proteomes" id="UP001228905"/>
    </source>
</evidence>
<dbReference type="InterPro" id="IPR002501">
    <property type="entry name" value="PsdUridine_synth_N"/>
</dbReference>
<comment type="catalytic activity">
    <reaction evidence="1 5">
        <text>uridine(55) in tRNA = pseudouridine(55) in tRNA</text>
        <dbReference type="Rhea" id="RHEA:42532"/>
        <dbReference type="Rhea" id="RHEA-COMP:10101"/>
        <dbReference type="Rhea" id="RHEA-COMP:10102"/>
        <dbReference type="ChEBI" id="CHEBI:65314"/>
        <dbReference type="ChEBI" id="CHEBI:65315"/>
        <dbReference type="EC" id="5.4.99.25"/>
    </reaction>
</comment>
<dbReference type="InterPro" id="IPR032819">
    <property type="entry name" value="TruB_C"/>
</dbReference>
<dbReference type="InterPro" id="IPR014780">
    <property type="entry name" value="tRNA_psdUridine_synth_TruB"/>
</dbReference>
<evidence type="ECO:0000313" key="8">
    <source>
        <dbReference type="EMBL" id="MDQ0465222.1"/>
    </source>
</evidence>
<comment type="function">
    <text evidence="5">Responsible for synthesis of pseudouridine from uracil-55 in the psi GC loop of transfer RNAs.</text>
</comment>
<dbReference type="RefSeq" id="WP_307350441.1">
    <property type="nucleotide sequence ID" value="NZ_JAUSVS010000006.1"/>
</dbReference>
<feature type="domain" description="Pseudouridine synthase II N-terminal" evidence="6">
    <location>
        <begin position="32"/>
        <end position="180"/>
    </location>
</feature>
<dbReference type="HAMAP" id="MF_01080">
    <property type="entry name" value="TruB_bact"/>
    <property type="match status" value="1"/>
</dbReference>
<sequence length="310" mass="33788">MSRRKKGDKVSGWICLDKPYEITSTQAVGRVRRVFNAQKAGHAGTLDPLATGILPIALGEATKTVSFLVDSDKTYRFVIRWGIATDSFDREGEVTARSDVRPTREQVEAVLPDFVGEIDQVPPNYSAIKVDGERAYDLARSGEDFELASRKVVIHSAAVTDVPDADHIELTIDCGKGTYVRAIARDLAQKLGACAHVASLRRTRVGPFGEDNAITLEKLEEMSHKPGLPETMLPVETALDDIPVLAVTAEDAFRLAQGRSIVLLPRQVEALKARLTGGSRMVSAMEGKRLVALAEMRAGQLNPVRVFIQA</sequence>
<dbReference type="Pfam" id="PF16198">
    <property type="entry name" value="TruB_C_2"/>
    <property type="match status" value="1"/>
</dbReference>
<dbReference type="GO" id="GO:0160148">
    <property type="term" value="F:tRNA pseudouridine(55) synthase activity"/>
    <property type="evidence" value="ECO:0007669"/>
    <property type="project" value="UniProtKB-EC"/>
</dbReference>
<keyword evidence="3 5" id="KW-0819">tRNA processing</keyword>
<comment type="similarity">
    <text evidence="2 5">Belongs to the pseudouridine synthase TruB family. Type 1 subfamily.</text>
</comment>
<keyword evidence="4 5" id="KW-0413">Isomerase</keyword>
<name>A0ABU0IT88_9CAUL</name>
<accession>A0ABU0IT88</accession>
<dbReference type="PANTHER" id="PTHR13767">
    <property type="entry name" value="TRNA-PSEUDOURIDINE SYNTHASE"/>
    <property type="match status" value="1"/>
</dbReference>
<dbReference type="Pfam" id="PF01509">
    <property type="entry name" value="TruB_N"/>
    <property type="match status" value="1"/>
</dbReference>
<reference evidence="8 9" key="1">
    <citation type="submission" date="2023-07" db="EMBL/GenBank/DDBJ databases">
        <title>Genomic Encyclopedia of Type Strains, Phase IV (KMG-IV): sequencing the most valuable type-strain genomes for metagenomic binning, comparative biology and taxonomic classification.</title>
        <authorList>
            <person name="Goeker M."/>
        </authorList>
    </citation>
    <scope>NUCLEOTIDE SEQUENCE [LARGE SCALE GENOMIC DNA]</scope>
    <source>
        <strain evidence="8 9">DSM 18695</strain>
    </source>
</reference>
<proteinExistence type="inferred from homology"/>
<dbReference type="SUPFAM" id="SSF55120">
    <property type="entry name" value="Pseudouridine synthase"/>
    <property type="match status" value="1"/>
</dbReference>
<evidence type="ECO:0000256" key="4">
    <source>
        <dbReference type="ARBA" id="ARBA00023235"/>
    </source>
</evidence>
<dbReference type="NCBIfam" id="TIGR00431">
    <property type="entry name" value="TruB"/>
    <property type="match status" value="1"/>
</dbReference>
<keyword evidence="9" id="KW-1185">Reference proteome</keyword>
<evidence type="ECO:0000256" key="5">
    <source>
        <dbReference type="HAMAP-Rule" id="MF_01080"/>
    </source>
</evidence>
<comment type="caution">
    <text evidence="8">The sequence shown here is derived from an EMBL/GenBank/DDBJ whole genome shotgun (WGS) entry which is preliminary data.</text>
</comment>
<evidence type="ECO:0000259" key="6">
    <source>
        <dbReference type="Pfam" id="PF01509"/>
    </source>
</evidence>
<dbReference type="PANTHER" id="PTHR13767:SF2">
    <property type="entry name" value="PSEUDOURIDYLATE SYNTHASE TRUB1"/>
    <property type="match status" value="1"/>
</dbReference>
<evidence type="ECO:0000256" key="3">
    <source>
        <dbReference type="ARBA" id="ARBA00022694"/>
    </source>
</evidence>
<gene>
    <name evidence="5" type="primary">truB</name>
    <name evidence="8" type="ORF">QO010_003009</name>
</gene>
<evidence type="ECO:0000256" key="1">
    <source>
        <dbReference type="ARBA" id="ARBA00000385"/>
    </source>
</evidence>
<dbReference type="Gene3D" id="3.30.2350.10">
    <property type="entry name" value="Pseudouridine synthase"/>
    <property type="match status" value="1"/>
</dbReference>